<dbReference type="RefSeq" id="WP_119558231.1">
    <property type="nucleotide sequence ID" value="NZ_QXMN01000066.1"/>
</dbReference>
<comment type="caution">
    <text evidence="5">The sequence shown here is derived from an EMBL/GenBank/DDBJ whole genome shotgun (WGS) entry which is preliminary data.</text>
</comment>
<feature type="domain" description="HTH hxlR-type" evidence="4">
    <location>
        <begin position="25"/>
        <end position="121"/>
    </location>
</feature>
<dbReference type="PROSITE" id="PS51118">
    <property type="entry name" value="HTH_HXLR"/>
    <property type="match status" value="1"/>
</dbReference>
<gene>
    <name evidence="5" type="ORF">D3H34_29455</name>
</gene>
<evidence type="ECO:0000256" key="1">
    <source>
        <dbReference type="ARBA" id="ARBA00023015"/>
    </source>
</evidence>
<keyword evidence="6" id="KW-1185">Reference proteome</keyword>
<sequence>MASSVGTSHALPELDVPARVLPVDCPVEDWLQFLGHRWNALLLWHLNVGELRHGELMAALPGVTAKVLSERLTQMERRGLVVRRTSAGFPRVVSYGLTAQARALVPVLDALELWAKQPDRA</sequence>
<dbReference type="GO" id="GO:0003677">
    <property type="term" value="F:DNA binding"/>
    <property type="evidence" value="ECO:0007669"/>
    <property type="project" value="UniProtKB-KW"/>
</dbReference>
<dbReference type="EMBL" id="QXMN01000066">
    <property type="protein sequence ID" value="RIX73360.1"/>
    <property type="molecule type" value="Genomic_DNA"/>
</dbReference>
<dbReference type="PANTHER" id="PTHR33204">
    <property type="entry name" value="TRANSCRIPTIONAL REGULATOR, MARR FAMILY"/>
    <property type="match status" value="1"/>
</dbReference>
<evidence type="ECO:0000259" key="4">
    <source>
        <dbReference type="PROSITE" id="PS51118"/>
    </source>
</evidence>
<keyword evidence="1" id="KW-0805">Transcription regulation</keyword>
<dbReference type="InterPro" id="IPR036388">
    <property type="entry name" value="WH-like_DNA-bd_sf"/>
</dbReference>
<dbReference type="OrthoDB" id="8855031at2"/>
<evidence type="ECO:0000313" key="6">
    <source>
        <dbReference type="Proteomes" id="UP000265619"/>
    </source>
</evidence>
<dbReference type="Proteomes" id="UP000265619">
    <property type="component" value="Unassembled WGS sequence"/>
</dbReference>
<evidence type="ECO:0000256" key="2">
    <source>
        <dbReference type="ARBA" id="ARBA00023125"/>
    </source>
</evidence>
<dbReference type="Pfam" id="PF01638">
    <property type="entry name" value="HxlR"/>
    <property type="match status" value="1"/>
</dbReference>
<accession>A0A9X8CYY5</accession>
<reference evidence="5 6" key="1">
    <citation type="submission" date="2018-09" db="EMBL/GenBank/DDBJ databases">
        <title>Acidovorax cavernicola nov. sp. isolated from Gruta de las Maravillas (Aracena, Spain).</title>
        <authorList>
            <person name="Jurado V."/>
            <person name="Gutierrez-Patricio S."/>
            <person name="Gonzalez-Pimentel J.L."/>
            <person name="Miller A.Z."/>
            <person name="Laiz L."/>
            <person name="Saiz-Jimenez C."/>
        </authorList>
    </citation>
    <scope>NUCLEOTIDE SEQUENCE [LARGE SCALE GENOMIC DNA]</scope>
    <source>
        <strain evidence="5 6">1011MAR4D40.2</strain>
    </source>
</reference>
<dbReference type="InterPro" id="IPR036390">
    <property type="entry name" value="WH_DNA-bd_sf"/>
</dbReference>
<dbReference type="SUPFAM" id="SSF46785">
    <property type="entry name" value="Winged helix' DNA-binding domain"/>
    <property type="match status" value="1"/>
</dbReference>
<evidence type="ECO:0000313" key="5">
    <source>
        <dbReference type="EMBL" id="RIX73360.1"/>
    </source>
</evidence>
<name>A0A9X8CYY5_9BURK</name>
<organism evidence="5 6">
    <name type="scientific">Acidovorax cavernicola</name>
    <dbReference type="NCBI Taxonomy" id="1675792"/>
    <lineage>
        <taxon>Bacteria</taxon>
        <taxon>Pseudomonadati</taxon>
        <taxon>Pseudomonadota</taxon>
        <taxon>Betaproteobacteria</taxon>
        <taxon>Burkholderiales</taxon>
        <taxon>Comamonadaceae</taxon>
        <taxon>Acidovorax</taxon>
    </lineage>
</organism>
<evidence type="ECO:0000256" key="3">
    <source>
        <dbReference type="ARBA" id="ARBA00023163"/>
    </source>
</evidence>
<dbReference type="AlphaFoldDB" id="A0A9X8CYY5"/>
<keyword evidence="3" id="KW-0804">Transcription</keyword>
<dbReference type="InterPro" id="IPR002577">
    <property type="entry name" value="HTH_HxlR"/>
</dbReference>
<protein>
    <submittedName>
        <fullName evidence="5">Transcriptional regulator</fullName>
    </submittedName>
</protein>
<dbReference type="Gene3D" id="1.10.10.10">
    <property type="entry name" value="Winged helix-like DNA-binding domain superfamily/Winged helix DNA-binding domain"/>
    <property type="match status" value="1"/>
</dbReference>
<keyword evidence="2" id="KW-0238">DNA-binding</keyword>
<proteinExistence type="predicted"/>